<dbReference type="InterPro" id="IPR036286">
    <property type="entry name" value="LexA/Signal_pep-like_sf"/>
</dbReference>
<dbReference type="InterPro" id="IPR050077">
    <property type="entry name" value="LexA_repressor"/>
</dbReference>
<gene>
    <name evidence="2" type="ORF">DYU11_01515</name>
</gene>
<dbReference type="Gene3D" id="2.10.109.10">
    <property type="entry name" value="Umud Fragment, subunit A"/>
    <property type="match status" value="1"/>
</dbReference>
<evidence type="ECO:0000313" key="2">
    <source>
        <dbReference type="EMBL" id="RIV27024.1"/>
    </source>
</evidence>
<organism evidence="2 3">
    <name type="scientific">Fibrisoma montanum</name>
    <dbReference type="NCBI Taxonomy" id="2305895"/>
    <lineage>
        <taxon>Bacteria</taxon>
        <taxon>Pseudomonadati</taxon>
        <taxon>Bacteroidota</taxon>
        <taxon>Cytophagia</taxon>
        <taxon>Cytophagales</taxon>
        <taxon>Spirosomataceae</taxon>
        <taxon>Fibrisoma</taxon>
    </lineage>
</organism>
<comment type="caution">
    <text evidence="2">The sequence shown here is derived from an EMBL/GenBank/DDBJ whole genome shotgun (WGS) entry which is preliminary data.</text>
</comment>
<dbReference type="Proteomes" id="UP000283523">
    <property type="component" value="Unassembled WGS sequence"/>
</dbReference>
<feature type="domain" description="Peptidase S24/S26A/S26B/S26C" evidence="1">
    <location>
        <begin position="29"/>
        <end position="141"/>
    </location>
</feature>
<dbReference type="InterPro" id="IPR015927">
    <property type="entry name" value="Peptidase_S24_S26A/B/C"/>
</dbReference>
<evidence type="ECO:0000259" key="1">
    <source>
        <dbReference type="Pfam" id="PF00717"/>
    </source>
</evidence>
<dbReference type="RefSeq" id="WP_119665876.1">
    <property type="nucleotide sequence ID" value="NZ_QXED01000001.1"/>
</dbReference>
<name>A0A418MHY0_9BACT</name>
<dbReference type="PANTHER" id="PTHR33516:SF2">
    <property type="entry name" value="LEXA REPRESSOR-RELATED"/>
    <property type="match status" value="1"/>
</dbReference>
<dbReference type="EMBL" id="QXED01000001">
    <property type="protein sequence ID" value="RIV27024.1"/>
    <property type="molecule type" value="Genomic_DNA"/>
</dbReference>
<dbReference type="OrthoDB" id="9787787at2"/>
<dbReference type="SUPFAM" id="SSF51306">
    <property type="entry name" value="LexA/Signal peptidase"/>
    <property type="match status" value="1"/>
</dbReference>
<reference evidence="2 3" key="1">
    <citation type="submission" date="2018-08" db="EMBL/GenBank/DDBJ databases">
        <title>Fibrisoma montanum sp. nov., isolated from Danxia mountain soil.</title>
        <authorList>
            <person name="Huang Y."/>
        </authorList>
    </citation>
    <scope>NUCLEOTIDE SEQUENCE [LARGE SCALE GENOMIC DNA]</scope>
    <source>
        <strain evidence="2 3">HYT19</strain>
    </source>
</reference>
<dbReference type="Pfam" id="PF00717">
    <property type="entry name" value="Peptidase_S24"/>
    <property type="match status" value="1"/>
</dbReference>
<keyword evidence="3" id="KW-1185">Reference proteome</keyword>
<proteinExistence type="predicted"/>
<dbReference type="PANTHER" id="PTHR33516">
    <property type="entry name" value="LEXA REPRESSOR"/>
    <property type="match status" value="1"/>
</dbReference>
<protein>
    <submittedName>
        <fullName evidence="2">Peptidase S24</fullName>
    </submittedName>
</protein>
<dbReference type="NCBIfam" id="NF007621">
    <property type="entry name" value="PRK10276.1"/>
    <property type="match status" value="1"/>
</dbReference>
<evidence type="ECO:0000313" key="3">
    <source>
        <dbReference type="Proteomes" id="UP000283523"/>
    </source>
</evidence>
<dbReference type="InterPro" id="IPR039418">
    <property type="entry name" value="LexA-like"/>
</dbReference>
<dbReference type="CDD" id="cd06529">
    <property type="entry name" value="S24_LexA-like"/>
    <property type="match status" value="1"/>
</dbReference>
<sequence>MLENNDRLKPENIIKGTVVRRYQLPFFDAYIPCGFPSPADAYTERVCDLNDLCVYNPDTTYFVHAINDSMAGDFICEGDWIVVDSSIEPTDGRIVVAWVEDGHTLKRIRFRGELKILEPSNPAYAPIYVQPGDAFQIFGVATFRIGKLLKL</sequence>
<accession>A0A418MHY0</accession>
<dbReference type="AlphaFoldDB" id="A0A418MHY0"/>